<comment type="caution">
    <text evidence="3">The sequence shown here is derived from an EMBL/GenBank/DDBJ whole genome shotgun (WGS) entry which is preliminary data.</text>
</comment>
<dbReference type="InterPro" id="IPR050216">
    <property type="entry name" value="LRR_domain-containing"/>
</dbReference>
<evidence type="ECO:0000313" key="4">
    <source>
        <dbReference type="Proteomes" id="UP000477070"/>
    </source>
</evidence>
<keyword evidence="1" id="KW-0433">Leucine-rich repeat</keyword>
<name>A0A6L7D7I0_9HELI</name>
<keyword evidence="2" id="KW-0677">Repeat</keyword>
<evidence type="ECO:0000313" key="3">
    <source>
        <dbReference type="EMBL" id="MWV69081.1"/>
    </source>
</evidence>
<dbReference type="Gene3D" id="3.80.10.10">
    <property type="entry name" value="Ribonuclease Inhibitor"/>
    <property type="match status" value="2"/>
</dbReference>
<evidence type="ECO:0008006" key="5">
    <source>
        <dbReference type="Google" id="ProtNLM"/>
    </source>
</evidence>
<proteinExistence type="predicted"/>
<dbReference type="PANTHER" id="PTHR48051:SF54">
    <property type="entry name" value="LEUCINE-RICH REPEAT-CONTAINING PROTEIN"/>
    <property type="match status" value="1"/>
</dbReference>
<evidence type="ECO:0000256" key="2">
    <source>
        <dbReference type="ARBA" id="ARBA00022737"/>
    </source>
</evidence>
<organism evidence="3 4">
    <name type="scientific">Helicobacter saguini</name>
    <dbReference type="NCBI Taxonomy" id="1548018"/>
    <lineage>
        <taxon>Bacteria</taxon>
        <taxon>Pseudomonadati</taxon>
        <taxon>Campylobacterota</taxon>
        <taxon>Epsilonproteobacteria</taxon>
        <taxon>Campylobacterales</taxon>
        <taxon>Helicobacteraceae</taxon>
        <taxon>Helicobacter</taxon>
    </lineage>
</organism>
<dbReference type="EMBL" id="QBIU01000001">
    <property type="protein sequence ID" value="MWV69081.1"/>
    <property type="molecule type" value="Genomic_DNA"/>
</dbReference>
<dbReference type="Proteomes" id="UP000477070">
    <property type="component" value="Unassembled WGS sequence"/>
</dbReference>
<gene>
    <name evidence="3" type="ORF">DCO61_03355</name>
</gene>
<dbReference type="AlphaFoldDB" id="A0A6L7D7I0"/>
<dbReference type="GO" id="GO:0005737">
    <property type="term" value="C:cytoplasm"/>
    <property type="evidence" value="ECO:0007669"/>
    <property type="project" value="TreeGrafter"/>
</dbReference>
<sequence>MKKIPKEIAKLRNLKVLNITYHQLSSLPDEICELEKLEEIFITDGAYDYLITLPQNIGNLKKLKKLKIGKVKALPASIGDLENLEILDCFLEPHSVPKEIANLHNLQYLCIRFDKACEFPIECICNMTKLETLDICGGTFKALPACIKNLVNLWRINLEDTGVEKIPSEISHLKLLEELVVTGNKLTSTPEGIRELKKLVKMDLSYNNFELE</sequence>
<dbReference type="PANTHER" id="PTHR48051">
    <property type="match status" value="1"/>
</dbReference>
<reference evidence="3 4" key="1">
    <citation type="submission" date="2019-12" db="EMBL/GenBank/DDBJ databases">
        <title>Multi-Generational Helicobacter saguini Isolates.</title>
        <authorList>
            <person name="Mannion A."/>
            <person name="Shen Z."/>
            <person name="Fox J.G."/>
        </authorList>
    </citation>
    <scope>NUCLEOTIDE SEQUENCE [LARGE SCALE GENOMIC DNA]</scope>
    <source>
        <strain evidence="4">16-048 (F4)</strain>
    </source>
</reference>
<accession>A0A6L7D7I0</accession>
<protein>
    <recommendedName>
        <fullName evidence="5">Leucine-rich repeat domain-containing protein</fullName>
    </recommendedName>
</protein>
<evidence type="ECO:0000256" key="1">
    <source>
        <dbReference type="ARBA" id="ARBA00022614"/>
    </source>
</evidence>
<dbReference type="InterPro" id="IPR032675">
    <property type="entry name" value="LRR_dom_sf"/>
</dbReference>
<dbReference type="SUPFAM" id="SSF52058">
    <property type="entry name" value="L domain-like"/>
    <property type="match status" value="1"/>
</dbReference>
<dbReference type="RefSeq" id="WP_118949125.1">
    <property type="nucleotide sequence ID" value="NZ_QBIU01000001.1"/>
</dbReference>